<dbReference type="AlphaFoldDB" id="A0A1G4I2B6"/>
<dbReference type="RefSeq" id="XP_067077467.1">
    <property type="nucleotide sequence ID" value="XM_067221366.1"/>
</dbReference>
<dbReference type="VEuPathDB" id="TriTrypDB:TEOVI_000895000"/>
<keyword evidence="4" id="KW-0969">Cilium</keyword>
<dbReference type="InterPro" id="IPR032675">
    <property type="entry name" value="LRR_dom_sf"/>
</dbReference>
<dbReference type="PANTHER" id="PTHR45973">
    <property type="entry name" value="PROTEIN PHOSPHATASE 1 REGULATORY SUBUNIT SDS22-RELATED"/>
    <property type="match status" value="1"/>
</dbReference>
<evidence type="ECO:0000256" key="5">
    <source>
        <dbReference type="ARBA" id="ARBA00023273"/>
    </source>
</evidence>
<reference evidence="7" key="1">
    <citation type="submission" date="2016-09" db="EMBL/GenBank/DDBJ databases">
        <authorList>
            <person name="Hebert L."/>
            <person name="Moumen B."/>
        </authorList>
    </citation>
    <scope>NUCLEOTIDE SEQUENCE [LARGE SCALE GENOMIC DNA]</scope>
    <source>
        <strain evidence="7">OVI</strain>
    </source>
</reference>
<dbReference type="Gene3D" id="3.80.10.10">
    <property type="entry name" value="Ribonuclease Inhibitor"/>
    <property type="match status" value="2"/>
</dbReference>
<comment type="subcellular location">
    <subcellularLocation>
        <location evidence="1">Cell projection</location>
        <location evidence="1">Cilium</location>
    </subcellularLocation>
</comment>
<accession>A0A1G4I2B6</accession>
<dbReference type="GeneID" id="92382884"/>
<evidence type="ECO:0000313" key="7">
    <source>
        <dbReference type="EMBL" id="SCU65955.1"/>
    </source>
</evidence>
<evidence type="ECO:0000256" key="4">
    <source>
        <dbReference type="ARBA" id="ARBA00023069"/>
    </source>
</evidence>
<evidence type="ECO:0000256" key="1">
    <source>
        <dbReference type="ARBA" id="ARBA00004138"/>
    </source>
</evidence>
<keyword evidence="2" id="KW-0433">Leucine-rich repeat</keyword>
<proteinExistence type="predicted"/>
<keyword evidence="3" id="KW-0677">Repeat</keyword>
<dbReference type="SUPFAM" id="SSF52047">
    <property type="entry name" value="RNI-like"/>
    <property type="match status" value="1"/>
</dbReference>
<comment type="caution">
    <text evidence="7">The sequence shown here is derived from an EMBL/GenBank/DDBJ whole genome shotgun (WGS) entry which is preliminary data.</text>
</comment>
<evidence type="ECO:0000256" key="2">
    <source>
        <dbReference type="ARBA" id="ARBA00022614"/>
    </source>
</evidence>
<evidence type="ECO:0000313" key="8">
    <source>
        <dbReference type="Proteomes" id="UP000195570"/>
    </source>
</evidence>
<dbReference type="InterPro" id="IPR001611">
    <property type="entry name" value="Leu-rich_rpt"/>
</dbReference>
<dbReference type="PANTHER" id="PTHR45973:SF9">
    <property type="entry name" value="LEUCINE-RICH REPEAT-CONTAINING PROTEIN 46"/>
    <property type="match status" value="1"/>
</dbReference>
<gene>
    <name evidence="7" type="ORF">TEOVI_000895000</name>
</gene>
<evidence type="ECO:0000256" key="6">
    <source>
        <dbReference type="SAM" id="MobiDB-lite"/>
    </source>
</evidence>
<protein>
    <submittedName>
        <fullName evidence="7">Leucine rich repeat, putative</fullName>
    </submittedName>
</protein>
<name>A0A1G4I2B6_TRYEQ</name>
<dbReference type="Proteomes" id="UP000195570">
    <property type="component" value="Unassembled WGS sequence"/>
</dbReference>
<feature type="region of interest" description="Disordered" evidence="6">
    <location>
        <begin position="521"/>
        <end position="608"/>
    </location>
</feature>
<dbReference type="FunFam" id="3.80.10.10:FF:001343">
    <property type="entry name" value="Dynein assembly factor 1"/>
    <property type="match status" value="1"/>
</dbReference>
<keyword evidence="5" id="KW-0966">Cell projection</keyword>
<sequence length="608" mass="66908">MTENSLSTTITTDVIKRICVKTGFYRNPVCNEKLYLHNKGFDSIEEGAFDPYTDVKVLWLEGNAFTVIHCGKDSQPCNVQAEGQGAGTEEEVNAYTEASATDTTQVMSKSAHLDCCADWLERSQVDSSGAAGCVRSAEYGINSKTDGAAALAFKSTATKSSCNAGRATKDVFQSLYPTLRQLYLHNNALRRMPDLSSFQFLDSVNLSSNCIRSVEVSCAPFDKKAAQYEEELTTKANAIVANSKSMQRELNSSPTGGKLLQQQSDEITEDATGSPEVTQEEGIHINEKVSGDGCDVGNAVNDPGRDGNLEAWCKRLDAYASFCPHKPLDPLEDGKPLSEVPDEYRTPCSSLRTLNLACNYLTAANDIIQLLCYKNLSVLDLSNNQLADGEAVLLVLERMYRLRALKLSGNPLVRTIPRYRKTVLARCSKLFHLDDRPVFDGERRLVTAWARGGDEAEKKELLLMKQEERDQHMRRLREFRETLGLAAHGGLGASETVRLSASGAHVERYNDQGRDNRIFIDNDNVGNINDDAELTSSETGEEDSNEAVANGTNNNRRASGNDAPRAFTSNTSHEGISDPEMWRDVSVTNFTGSDDEDDDGDIFIPPRN</sequence>
<organism evidence="7 8">
    <name type="scientific">Trypanosoma equiperdum</name>
    <dbReference type="NCBI Taxonomy" id="5694"/>
    <lineage>
        <taxon>Eukaryota</taxon>
        <taxon>Discoba</taxon>
        <taxon>Euglenozoa</taxon>
        <taxon>Kinetoplastea</taxon>
        <taxon>Metakinetoplastina</taxon>
        <taxon>Trypanosomatida</taxon>
        <taxon>Trypanosomatidae</taxon>
        <taxon>Trypanosoma</taxon>
    </lineage>
</organism>
<dbReference type="EMBL" id="CZPT02000463">
    <property type="protein sequence ID" value="SCU65955.1"/>
    <property type="molecule type" value="Genomic_DNA"/>
</dbReference>
<dbReference type="PROSITE" id="PS51450">
    <property type="entry name" value="LRR"/>
    <property type="match status" value="1"/>
</dbReference>
<keyword evidence="8" id="KW-1185">Reference proteome</keyword>
<evidence type="ECO:0000256" key="3">
    <source>
        <dbReference type="ARBA" id="ARBA00022737"/>
    </source>
</evidence>
<dbReference type="InterPro" id="IPR050576">
    <property type="entry name" value="Cilia_flagella_integrity"/>
</dbReference>